<dbReference type="SUPFAM" id="SSF51430">
    <property type="entry name" value="NAD(P)-linked oxidoreductase"/>
    <property type="match status" value="1"/>
</dbReference>
<dbReference type="PANTHER" id="PTHR43827">
    <property type="entry name" value="2,5-DIKETO-D-GLUCONIC ACID REDUCTASE"/>
    <property type="match status" value="1"/>
</dbReference>
<dbReference type="InterPro" id="IPR018170">
    <property type="entry name" value="Aldo/ket_reductase_CS"/>
</dbReference>
<dbReference type="PROSITE" id="PS00062">
    <property type="entry name" value="ALDOKETO_REDUCTASE_2"/>
    <property type="match status" value="1"/>
</dbReference>
<dbReference type="InterPro" id="IPR023210">
    <property type="entry name" value="NADP_OxRdtase_dom"/>
</dbReference>
<keyword evidence="3" id="KW-0560">Oxidoreductase</keyword>
<proteinExistence type="inferred from homology"/>
<evidence type="ECO:0000313" key="9">
    <source>
        <dbReference type="Proteomes" id="UP000054937"/>
    </source>
</evidence>
<protein>
    <submittedName>
        <fullName evidence="8">NADP-dependent oxidoreductase domain</fullName>
    </submittedName>
</protein>
<accession>A0A0V0QSX2</accession>
<dbReference type="PRINTS" id="PR00069">
    <property type="entry name" value="ALDKETRDTASE"/>
</dbReference>
<evidence type="ECO:0000259" key="7">
    <source>
        <dbReference type="Pfam" id="PF00248"/>
    </source>
</evidence>
<dbReference type="InParanoid" id="A0A0V0QSX2"/>
<evidence type="ECO:0000256" key="6">
    <source>
        <dbReference type="PIRSR" id="PIRSR000097-3"/>
    </source>
</evidence>
<evidence type="ECO:0000256" key="2">
    <source>
        <dbReference type="ARBA" id="ARBA00022857"/>
    </source>
</evidence>
<dbReference type="OMA" id="AWKAMEG"/>
<reference evidence="8 9" key="1">
    <citation type="journal article" date="2015" name="Sci. Rep.">
        <title>Genome of the facultative scuticociliatosis pathogen Pseudocohnilembus persalinus provides insight into its virulence through horizontal gene transfer.</title>
        <authorList>
            <person name="Xiong J."/>
            <person name="Wang G."/>
            <person name="Cheng J."/>
            <person name="Tian M."/>
            <person name="Pan X."/>
            <person name="Warren A."/>
            <person name="Jiang C."/>
            <person name="Yuan D."/>
            <person name="Miao W."/>
        </authorList>
    </citation>
    <scope>NUCLEOTIDE SEQUENCE [LARGE SCALE GENOMIC DNA]</scope>
    <source>
        <strain evidence="8">36N120E</strain>
    </source>
</reference>
<dbReference type="Pfam" id="PF00248">
    <property type="entry name" value="Aldo_ket_red"/>
    <property type="match status" value="1"/>
</dbReference>
<sequence>MSQQQTHPCPSISLNSGAQIPACGLGLYKTDLENMQALLQKALDSGYRHFDTAIHYKNEPQVGQAFQNIFQKGKYKREDIFITSKVFPRSGWNMVQMAEQSLKDLQVDYVDLFLLHWPACSPSENLEIQHRPVHQVWVELEECVRKGYVKSIGVSNFNVQMLFDLLSYAQIKPSMNQIELHLYLQQPKLLKFCEKFNIKITAFCPLGRGSGMLEDENLKKIAKKYNKTPAQIALHHLHCNLNAIVIPKTSNLKRLEENFQWRDFEMDRQDIEYLKNMDKGIRFIDPKNHFTGEIPLFD</sequence>
<evidence type="ECO:0000313" key="8">
    <source>
        <dbReference type="EMBL" id="KRX05348.1"/>
    </source>
</evidence>
<dbReference type="InterPro" id="IPR020471">
    <property type="entry name" value="AKR"/>
</dbReference>
<keyword evidence="2" id="KW-0521">NADP</keyword>
<comment type="similarity">
    <text evidence="1">Belongs to the aldo/keto reductase family.</text>
</comment>
<feature type="binding site" evidence="5">
    <location>
        <position position="116"/>
    </location>
    <ligand>
        <name>substrate</name>
    </ligand>
</feature>
<dbReference type="Proteomes" id="UP000054937">
    <property type="component" value="Unassembled WGS sequence"/>
</dbReference>
<dbReference type="PANTHER" id="PTHR43827:SF3">
    <property type="entry name" value="NADP-DEPENDENT OXIDOREDUCTASE DOMAIN-CONTAINING PROTEIN"/>
    <property type="match status" value="1"/>
</dbReference>
<dbReference type="FunFam" id="3.20.20.100:FF:000002">
    <property type="entry name" value="2,5-diketo-D-gluconic acid reductase A"/>
    <property type="match status" value="1"/>
</dbReference>
<organism evidence="8 9">
    <name type="scientific">Pseudocohnilembus persalinus</name>
    <name type="common">Ciliate</name>
    <dbReference type="NCBI Taxonomy" id="266149"/>
    <lineage>
        <taxon>Eukaryota</taxon>
        <taxon>Sar</taxon>
        <taxon>Alveolata</taxon>
        <taxon>Ciliophora</taxon>
        <taxon>Intramacronucleata</taxon>
        <taxon>Oligohymenophorea</taxon>
        <taxon>Scuticociliatia</taxon>
        <taxon>Philasterida</taxon>
        <taxon>Pseudocohnilembidae</taxon>
        <taxon>Pseudocohnilembus</taxon>
    </lineage>
</organism>
<dbReference type="CDD" id="cd19071">
    <property type="entry name" value="AKR_AKR1-5-like"/>
    <property type="match status" value="1"/>
</dbReference>
<name>A0A0V0QSX2_PSEPJ</name>
<feature type="active site" description="Proton donor" evidence="4">
    <location>
        <position position="56"/>
    </location>
</feature>
<dbReference type="PROSITE" id="PS00798">
    <property type="entry name" value="ALDOKETO_REDUCTASE_1"/>
    <property type="match status" value="1"/>
</dbReference>
<keyword evidence="9" id="KW-1185">Reference proteome</keyword>
<evidence type="ECO:0000256" key="5">
    <source>
        <dbReference type="PIRSR" id="PIRSR000097-2"/>
    </source>
</evidence>
<dbReference type="OrthoDB" id="416253at2759"/>
<dbReference type="AlphaFoldDB" id="A0A0V0QSX2"/>
<dbReference type="InterPro" id="IPR036812">
    <property type="entry name" value="NAD(P)_OxRdtase_dom_sf"/>
</dbReference>
<feature type="domain" description="NADP-dependent oxidoreductase" evidence="7">
    <location>
        <begin position="30"/>
        <end position="277"/>
    </location>
</feature>
<dbReference type="EMBL" id="LDAU01000109">
    <property type="protein sequence ID" value="KRX05348.1"/>
    <property type="molecule type" value="Genomic_DNA"/>
</dbReference>
<dbReference type="GO" id="GO:0016616">
    <property type="term" value="F:oxidoreductase activity, acting on the CH-OH group of donors, NAD or NADP as acceptor"/>
    <property type="evidence" value="ECO:0007669"/>
    <property type="project" value="UniProtKB-ARBA"/>
</dbReference>
<dbReference type="PIRSF" id="PIRSF000097">
    <property type="entry name" value="AKR"/>
    <property type="match status" value="1"/>
</dbReference>
<comment type="caution">
    <text evidence="8">The sequence shown here is derived from an EMBL/GenBank/DDBJ whole genome shotgun (WGS) entry which is preliminary data.</text>
</comment>
<evidence type="ECO:0000256" key="3">
    <source>
        <dbReference type="ARBA" id="ARBA00023002"/>
    </source>
</evidence>
<feature type="site" description="Lowers pKa of active site Tyr" evidence="6">
    <location>
        <position position="85"/>
    </location>
</feature>
<gene>
    <name evidence="8" type="ORF">PPERSA_00649</name>
</gene>
<evidence type="ECO:0000256" key="4">
    <source>
        <dbReference type="PIRSR" id="PIRSR000097-1"/>
    </source>
</evidence>
<dbReference type="Gene3D" id="3.20.20.100">
    <property type="entry name" value="NADP-dependent oxidoreductase domain"/>
    <property type="match status" value="1"/>
</dbReference>
<evidence type="ECO:0000256" key="1">
    <source>
        <dbReference type="ARBA" id="ARBA00007905"/>
    </source>
</evidence>